<dbReference type="Gene3D" id="3.30.40.250">
    <property type="match status" value="1"/>
</dbReference>
<gene>
    <name evidence="3" type="ORF">KGD84_13095</name>
</gene>
<dbReference type="InterPro" id="IPR003776">
    <property type="entry name" value="YcaO-like_dom"/>
</dbReference>
<sequence length="639" mass="69077">MTDPLPGPAVVGRGLIADAVAERLGVSVHPVPGDTSAGGPTVFAADGWADPVPEGARARGPLLPVRTEIDRLVIGPWEVPGERGCARCAQTRYRRMGHSGEQAARRLHGDRLDRAPALLTGQAARLAAALVEDDVRSAARGAAPRTRHAVLCVDLRDLTVTTHRVLPDPACETCASPRPDAPDDTLGRPVPRPAHRPGAARGRDLPVELESLTARYVDARTGVLRRLHDRTEGAQIVTTAEQAGPHHGMAGYGRSPQRRTSRTTAILEGLERFAATPAAGRRVTVGFYRELADRALDPRTLGLHPPREYDRPGFPYAPFDPDRSYRWVWGWSFLRGAPILVPEPLAYYGLGPHGGGFVYEISNGCALGGSLQEAVLYGVLEVAERDAFLMTWYARLPGPEIDPATLDEADRLQAAVLRAETGYDIRFFDITTEQGIPAVWAMATAPAGSTGAALRCAAGAHLTGARAVRGALSELGAGLSYAIEHFAHPEVAARAARMADDPEAVRDMEDHPLLYCEPRTAERLGFLTGLAPTRPVGDVGVRTGEFADDDIDTVMRAVVGRYLRDGLDVVVVDQTPDELREADLHCAKVLVPGTLSMTFGHRNRRTTGLPRLLEARRRRGLADRPMREDEVNPHPHPFP</sequence>
<feature type="region of interest" description="Disordered" evidence="1">
    <location>
        <begin position="173"/>
        <end position="205"/>
    </location>
</feature>
<accession>A0ABX8BWE1</accession>
<evidence type="ECO:0000256" key="1">
    <source>
        <dbReference type="SAM" id="MobiDB-lite"/>
    </source>
</evidence>
<organism evidence="3 4">
    <name type="scientific">Nocardiopsis changdeensis</name>
    <dbReference type="NCBI Taxonomy" id="2831969"/>
    <lineage>
        <taxon>Bacteria</taxon>
        <taxon>Bacillati</taxon>
        <taxon>Actinomycetota</taxon>
        <taxon>Actinomycetes</taxon>
        <taxon>Streptosporangiales</taxon>
        <taxon>Nocardiopsidaceae</taxon>
        <taxon>Nocardiopsis</taxon>
    </lineage>
</organism>
<name>A0ABX8BWE1_9ACTN</name>
<dbReference type="NCBIfam" id="TIGR03882">
    <property type="entry name" value="cyclo_dehyd_2"/>
    <property type="match status" value="1"/>
</dbReference>
<feature type="compositionally biased region" description="Basic and acidic residues" evidence="1">
    <location>
        <begin position="620"/>
        <end position="633"/>
    </location>
</feature>
<evidence type="ECO:0000313" key="3">
    <source>
        <dbReference type="EMBL" id="QUX25108.1"/>
    </source>
</evidence>
<evidence type="ECO:0000313" key="4">
    <source>
        <dbReference type="Proteomes" id="UP000676079"/>
    </source>
</evidence>
<dbReference type="PROSITE" id="PS51664">
    <property type="entry name" value="YCAO"/>
    <property type="match status" value="1"/>
</dbReference>
<proteinExistence type="predicted"/>
<protein>
    <submittedName>
        <fullName evidence="3">TOMM leader peptide-binding protein</fullName>
    </submittedName>
</protein>
<dbReference type="PANTHER" id="PTHR37809">
    <property type="entry name" value="RIBOSOMAL PROTEIN S12 METHYLTHIOTRANSFERASE ACCESSORY FACTOR YCAO"/>
    <property type="match status" value="1"/>
</dbReference>
<dbReference type="Gene3D" id="3.30.160.660">
    <property type="match status" value="1"/>
</dbReference>
<dbReference type="InterPro" id="IPR022291">
    <property type="entry name" value="Bacteriocin_synth_cyclodeHase"/>
</dbReference>
<feature type="region of interest" description="Disordered" evidence="1">
    <location>
        <begin position="616"/>
        <end position="639"/>
    </location>
</feature>
<dbReference type="Gene3D" id="3.30.1330.230">
    <property type="match status" value="1"/>
</dbReference>
<dbReference type="EMBL" id="CP074133">
    <property type="protein sequence ID" value="QUX25108.1"/>
    <property type="molecule type" value="Genomic_DNA"/>
</dbReference>
<evidence type="ECO:0000259" key="2">
    <source>
        <dbReference type="PROSITE" id="PS51664"/>
    </source>
</evidence>
<dbReference type="NCBIfam" id="TIGR03604">
    <property type="entry name" value="TOMM_cyclo_SagD"/>
    <property type="match status" value="1"/>
</dbReference>
<keyword evidence="4" id="KW-1185">Reference proteome</keyword>
<dbReference type="RefSeq" id="WP_220560606.1">
    <property type="nucleotide sequence ID" value="NZ_CP074133.1"/>
</dbReference>
<dbReference type="Gene3D" id="3.40.50.720">
    <property type="entry name" value="NAD(P)-binding Rossmann-like Domain"/>
    <property type="match status" value="1"/>
</dbReference>
<reference evidence="3 4" key="1">
    <citation type="submission" date="2021-05" db="EMBL/GenBank/DDBJ databases">
        <title>Direct Submission.</title>
        <authorList>
            <person name="Li K."/>
            <person name="Gao J."/>
        </authorList>
    </citation>
    <scope>NUCLEOTIDE SEQUENCE [LARGE SCALE GENOMIC DNA]</scope>
    <source>
        <strain evidence="3 4">Mg02</strain>
    </source>
</reference>
<dbReference type="PANTHER" id="PTHR37809:SF1">
    <property type="entry name" value="RIBOSOMAL PROTEIN S12 METHYLTHIOTRANSFERASE ACCESSORY FACTOR YCAO"/>
    <property type="match status" value="1"/>
</dbReference>
<dbReference type="InterPro" id="IPR027624">
    <property type="entry name" value="TOMM_cyclo_SagD"/>
</dbReference>
<feature type="domain" description="YcaO" evidence="2">
    <location>
        <begin position="251"/>
        <end position="639"/>
    </location>
</feature>
<dbReference type="Proteomes" id="UP000676079">
    <property type="component" value="Chromosome"/>
</dbReference>
<dbReference type="Pfam" id="PF02624">
    <property type="entry name" value="YcaO"/>
    <property type="match status" value="1"/>
</dbReference>